<keyword evidence="3" id="KW-1185">Reference proteome</keyword>
<protein>
    <submittedName>
        <fullName evidence="2">Uncharacterized protein</fullName>
    </submittedName>
</protein>
<evidence type="ECO:0000313" key="2">
    <source>
        <dbReference type="EMBL" id="CAK5284702.1"/>
    </source>
</evidence>
<evidence type="ECO:0000256" key="1">
    <source>
        <dbReference type="SAM" id="MobiDB-lite"/>
    </source>
</evidence>
<evidence type="ECO:0000313" key="3">
    <source>
        <dbReference type="Proteomes" id="UP001295794"/>
    </source>
</evidence>
<feature type="compositionally biased region" description="Low complexity" evidence="1">
    <location>
        <begin position="49"/>
        <end position="61"/>
    </location>
</feature>
<sequence>MSDSELNNCSGIRLAIPLKTGRSNAASRCVLERLVMRKQSGSRWTASSSAMSISTCSWASSRSHASKASMTT</sequence>
<dbReference type="Proteomes" id="UP001295794">
    <property type="component" value="Unassembled WGS sequence"/>
</dbReference>
<feature type="region of interest" description="Disordered" evidence="1">
    <location>
        <begin position="49"/>
        <end position="72"/>
    </location>
</feature>
<feature type="non-terminal residue" evidence="2">
    <location>
        <position position="72"/>
    </location>
</feature>
<dbReference type="EMBL" id="CAVNYO010000480">
    <property type="protein sequence ID" value="CAK5284702.1"/>
    <property type="molecule type" value="Genomic_DNA"/>
</dbReference>
<reference evidence="2" key="1">
    <citation type="submission" date="2023-11" db="EMBL/GenBank/DDBJ databases">
        <authorList>
            <person name="De Vega J J."/>
            <person name="De Vega J J."/>
        </authorList>
    </citation>
    <scope>NUCLEOTIDE SEQUENCE</scope>
</reference>
<name>A0AAD2I1X0_9AGAR</name>
<dbReference type="AlphaFoldDB" id="A0AAD2I1X0"/>
<accession>A0AAD2I1X0</accession>
<organism evidence="2 3">
    <name type="scientific">Mycena citricolor</name>
    <dbReference type="NCBI Taxonomy" id="2018698"/>
    <lineage>
        <taxon>Eukaryota</taxon>
        <taxon>Fungi</taxon>
        <taxon>Dikarya</taxon>
        <taxon>Basidiomycota</taxon>
        <taxon>Agaricomycotina</taxon>
        <taxon>Agaricomycetes</taxon>
        <taxon>Agaricomycetidae</taxon>
        <taxon>Agaricales</taxon>
        <taxon>Marasmiineae</taxon>
        <taxon>Mycenaceae</taxon>
        <taxon>Mycena</taxon>
    </lineage>
</organism>
<feature type="compositionally biased region" description="Polar residues" evidence="1">
    <location>
        <begin position="62"/>
        <end position="72"/>
    </location>
</feature>
<gene>
    <name evidence="2" type="ORF">MYCIT1_LOCUS38115</name>
</gene>
<proteinExistence type="predicted"/>
<comment type="caution">
    <text evidence="2">The sequence shown here is derived from an EMBL/GenBank/DDBJ whole genome shotgun (WGS) entry which is preliminary data.</text>
</comment>